<keyword evidence="1" id="KW-0548">Nucleotidyltransferase</keyword>
<proteinExistence type="predicted"/>
<dbReference type="GO" id="GO:0003964">
    <property type="term" value="F:RNA-directed DNA polymerase activity"/>
    <property type="evidence" value="ECO:0007669"/>
    <property type="project" value="UniProtKB-KW"/>
</dbReference>
<accession>A0A699K957</accession>
<reference evidence="1" key="1">
    <citation type="journal article" date="2019" name="Sci. Rep.">
        <title>Draft genome of Tanacetum cinerariifolium, the natural source of mosquito coil.</title>
        <authorList>
            <person name="Yamashiro T."/>
            <person name="Shiraishi A."/>
            <person name="Satake H."/>
            <person name="Nakayama K."/>
        </authorList>
    </citation>
    <scope>NUCLEOTIDE SEQUENCE</scope>
</reference>
<comment type="caution">
    <text evidence="1">The sequence shown here is derived from an EMBL/GenBank/DDBJ whole genome shotgun (WGS) entry which is preliminary data.</text>
</comment>
<protein>
    <submittedName>
        <fullName evidence="1">RNA-directed DNA polymerase, eukaryota, reverse transcriptase zinc-binding domain protein</fullName>
    </submittedName>
</protein>
<dbReference type="AlphaFoldDB" id="A0A699K957"/>
<organism evidence="1">
    <name type="scientific">Tanacetum cinerariifolium</name>
    <name type="common">Dalmatian daisy</name>
    <name type="synonym">Chrysanthemum cinerariifolium</name>
    <dbReference type="NCBI Taxonomy" id="118510"/>
    <lineage>
        <taxon>Eukaryota</taxon>
        <taxon>Viridiplantae</taxon>
        <taxon>Streptophyta</taxon>
        <taxon>Embryophyta</taxon>
        <taxon>Tracheophyta</taxon>
        <taxon>Spermatophyta</taxon>
        <taxon>Magnoliopsida</taxon>
        <taxon>eudicotyledons</taxon>
        <taxon>Gunneridae</taxon>
        <taxon>Pentapetalae</taxon>
        <taxon>asterids</taxon>
        <taxon>campanulids</taxon>
        <taxon>Asterales</taxon>
        <taxon>Asteraceae</taxon>
        <taxon>Asteroideae</taxon>
        <taxon>Anthemideae</taxon>
        <taxon>Anthemidinae</taxon>
        <taxon>Tanacetum</taxon>
    </lineage>
</organism>
<evidence type="ECO:0000313" key="1">
    <source>
        <dbReference type="EMBL" id="GFA82513.1"/>
    </source>
</evidence>
<gene>
    <name evidence="1" type="ORF">Tci_654485</name>
</gene>
<keyword evidence="1" id="KW-0808">Transferase</keyword>
<dbReference type="PANTHER" id="PTHR36617:SF15">
    <property type="entry name" value="REVERSE TRANSCRIPTASE ZINC-BINDING DOMAIN-CONTAINING PROTEIN"/>
    <property type="match status" value="1"/>
</dbReference>
<feature type="non-terminal residue" evidence="1">
    <location>
        <position position="1"/>
    </location>
</feature>
<name>A0A699K957_TANCI</name>
<keyword evidence="1" id="KW-0695">RNA-directed DNA polymerase</keyword>
<dbReference type="EMBL" id="BKCJ010495162">
    <property type="protein sequence ID" value="GFA82513.1"/>
    <property type="molecule type" value="Genomic_DNA"/>
</dbReference>
<dbReference type="PANTHER" id="PTHR36617">
    <property type="entry name" value="PROTEIN, PUTATIVE-RELATED"/>
    <property type="match status" value="1"/>
</dbReference>
<sequence length="190" mass="21340">VGDGSLIRFWDDTWVGDSPFRDHFNRLYHLEIFKYCLVGDRISTGSWSWDWLRPISSGRSHSDFIHMLDEIGTMDVGKVAILAFGLSQTMDTFLLAALAIISTTACFPPCLRVLGGSRLFLGRFLPEVVFEVREKFVLLLVRHSFRYDITYQIVAKSVNHGSSLVSISMRVSPGKVSSTLLSLLVSSFSI</sequence>